<dbReference type="EMBL" id="LN877951">
    <property type="protein sequence ID" value="CUV06130.1"/>
    <property type="molecule type" value="Genomic_DNA"/>
</dbReference>
<feature type="signal peptide" evidence="1">
    <location>
        <begin position="1"/>
        <end position="21"/>
    </location>
</feature>
<name>A0A0S4TF41_CRYHO</name>
<feature type="chain" id="PRO_5006627630" evidence="1">
    <location>
        <begin position="22"/>
        <end position="128"/>
    </location>
</feature>
<dbReference type="AlphaFoldDB" id="A0A0S4TF41"/>
<dbReference type="VEuPathDB" id="CryptoDB:ChTU502y2012_386g0080"/>
<accession>A0A0S4TF41</accession>
<reference evidence="2" key="1">
    <citation type="submission" date="2015-08" db="EMBL/GenBank/DDBJ databases">
        <authorList>
            <person name="Babu N.S."/>
            <person name="Beckwith C.J."/>
            <person name="Beseler K.G."/>
            <person name="Brison A."/>
            <person name="Carone J.V."/>
            <person name="Caskin T.P."/>
            <person name="Diamond M."/>
            <person name="Durham M.E."/>
            <person name="Foxe J.M."/>
            <person name="Go M."/>
            <person name="Henderson B.A."/>
            <person name="Jones I.B."/>
            <person name="McGettigan J.A."/>
            <person name="Micheletti S.J."/>
            <person name="Nasrallah M.E."/>
            <person name="Ortiz D."/>
            <person name="Piller C.R."/>
            <person name="Privatt S.R."/>
            <person name="Schneider S.L."/>
            <person name="Sharp S."/>
            <person name="Smith T.C."/>
            <person name="Stanton J.D."/>
            <person name="Ullery H.E."/>
            <person name="Wilson R.J."/>
            <person name="Serrano M.G."/>
            <person name="Buck G."/>
            <person name="Lee V."/>
            <person name="Wang Y."/>
            <person name="Carvalho R."/>
            <person name="Voegtly L."/>
            <person name="Shi R."/>
            <person name="Duckworth R."/>
            <person name="Johnson A."/>
            <person name="Loviza R."/>
            <person name="Walstead R."/>
            <person name="Shah Z."/>
            <person name="Kiflezghi M."/>
            <person name="Wade K."/>
            <person name="Ball S.L."/>
            <person name="Bradley K.W."/>
            <person name="Asai D.J."/>
            <person name="Bowman C.A."/>
            <person name="Russell D.A."/>
            <person name="Pope W.H."/>
            <person name="Jacobs-Sera D."/>
            <person name="Hendrix R.W."/>
            <person name="Hatfull G.F."/>
        </authorList>
    </citation>
    <scope>NUCLEOTIDE SEQUENCE [LARGE SCALE GENOMIC DNA]</scope>
</reference>
<organism evidence="2">
    <name type="scientific">Cryptosporidium hominis</name>
    <dbReference type="NCBI Taxonomy" id="237895"/>
    <lineage>
        <taxon>Eukaryota</taxon>
        <taxon>Sar</taxon>
        <taxon>Alveolata</taxon>
        <taxon>Apicomplexa</taxon>
        <taxon>Conoidasida</taxon>
        <taxon>Coccidia</taxon>
        <taxon>Eucoccidiorida</taxon>
        <taxon>Eimeriorina</taxon>
        <taxon>Cryptosporidiidae</taxon>
        <taxon>Cryptosporidium</taxon>
    </lineage>
</organism>
<dbReference type="VEuPathDB" id="CryptoDB:GY17_00003589"/>
<gene>
    <name evidence="2" type="ORF">CHUDEA5_1430</name>
</gene>
<sequence>MIPKFNLVFLILFILIKIEHKRLIVMAKDSSDKIAKRFFVNQDKPQWQRTQAPREEIAIICHILSLGPIECIKYNEREFDGANPGHEEYMGKENLITIMTTINSFRVFYPIWNVWCGCSCSYKIKFSK</sequence>
<dbReference type="Proteomes" id="UP000199752">
    <property type="component" value="Chromosome 5"/>
</dbReference>
<protein>
    <submittedName>
        <fullName evidence="2">Uncharacterized protein</fullName>
    </submittedName>
</protein>
<keyword evidence="1" id="KW-0732">Signal</keyword>
<dbReference type="VEuPathDB" id="CryptoDB:CHUDEA5_1430"/>
<proteinExistence type="predicted"/>
<evidence type="ECO:0000256" key="1">
    <source>
        <dbReference type="SAM" id="SignalP"/>
    </source>
</evidence>
<evidence type="ECO:0000313" key="2">
    <source>
        <dbReference type="EMBL" id="CUV06130.1"/>
    </source>
</evidence>